<dbReference type="EMBL" id="JBFOLK010000013">
    <property type="protein sequence ID" value="KAL2465391.1"/>
    <property type="molecule type" value="Genomic_DNA"/>
</dbReference>
<name>A0ABD1PNB3_9LAMI</name>
<sequence>MFRRPEHQGTHQNGWDSPPPTSEYIEYVTQRKPIVFTDVPHSTNVHDVYDNKVVYTEKFDPYHHHENSPVKHHEKYDPYNHHENSPAKHHEQRYVPEGHKKVHFVEHTRSTEIDRDGKHEVYEEKTIDMEADGYIQQKHKNFDNCNRGAFKAYYD</sequence>
<evidence type="ECO:0000313" key="2">
    <source>
        <dbReference type="EMBL" id="KAL2465391.1"/>
    </source>
</evidence>
<dbReference type="PANTHER" id="PTHR38224:SF1">
    <property type="entry name" value="PHLOEM SPECIFIC PROTEIN"/>
    <property type="match status" value="1"/>
</dbReference>
<feature type="region of interest" description="Disordered" evidence="1">
    <location>
        <begin position="63"/>
        <end position="91"/>
    </location>
</feature>
<keyword evidence="3" id="KW-1185">Reference proteome</keyword>
<gene>
    <name evidence="2" type="ORF">Adt_41242</name>
</gene>
<dbReference type="PANTHER" id="PTHR38224">
    <property type="entry name" value="PHLOEM SPECIFIC PROTEIN"/>
    <property type="match status" value="1"/>
</dbReference>
<reference evidence="3" key="1">
    <citation type="submission" date="2024-07" db="EMBL/GenBank/DDBJ databases">
        <title>Two chromosome-level genome assemblies of Korean endemic species Abeliophyllum distichum and Forsythia ovata (Oleaceae).</title>
        <authorList>
            <person name="Jang H."/>
        </authorList>
    </citation>
    <scope>NUCLEOTIDE SEQUENCE [LARGE SCALE GENOMIC DNA]</scope>
</reference>
<evidence type="ECO:0000313" key="3">
    <source>
        <dbReference type="Proteomes" id="UP001604336"/>
    </source>
</evidence>
<proteinExistence type="predicted"/>
<evidence type="ECO:0000256" key="1">
    <source>
        <dbReference type="SAM" id="MobiDB-lite"/>
    </source>
</evidence>
<comment type="caution">
    <text evidence="2">The sequence shown here is derived from an EMBL/GenBank/DDBJ whole genome shotgun (WGS) entry which is preliminary data.</text>
</comment>
<protein>
    <submittedName>
        <fullName evidence="2">Uncharacterized protein</fullName>
    </submittedName>
</protein>
<accession>A0ABD1PNB3</accession>
<organism evidence="2 3">
    <name type="scientific">Abeliophyllum distichum</name>
    <dbReference type="NCBI Taxonomy" id="126358"/>
    <lineage>
        <taxon>Eukaryota</taxon>
        <taxon>Viridiplantae</taxon>
        <taxon>Streptophyta</taxon>
        <taxon>Embryophyta</taxon>
        <taxon>Tracheophyta</taxon>
        <taxon>Spermatophyta</taxon>
        <taxon>Magnoliopsida</taxon>
        <taxon>eudicotyledons</taxon>
        <taxon>Gunneridae</taxon>
        <taxon>Pentapetalae</taxon>
        <taxon>asterids</taxon>
        <taxon>lamiids</taxon>
        <taxon>Lamiales</taxon>
        <taxon>Oleaceae</taxon>
        <taxon>Forsythieae</taxon>
        <taxon>Abeliophyllum</taxon>
    </lineage>
</organism>
<dbReference type="Proteomes" id="UP001604336">
    <property type="component" value="Unassembled WGS sequence"/>
</dbReference>
<feature type="region of interest" description="Disordered" evidence="1">
    <location>
        <begin position="1"/>
        <end position="23"/>
    </location>
</feature>
<dbReference type="AlphaFoldDB" id="A0ABD1PNB3"/>